<gene>
    <name evidence="3" type="ORF">GCM10023153_21180</name>
</gene>
<feature type="transmembrane region" description="Helical" evidence="2">
    <location>
        <begin position="92"/>
        <end position="116"/>
    </location>
</feature>
<keyword evidence="2" id="KW-1133">Transmembrane helix</keyword>
<keyword evidence="4" id="KW-1185">Reference proteome</keyword>
<feature type="transmembrane region" description="Helical" evidence="2">
    <location>
        <begin position="58"/>
        <end position="80"/>
    </location>
</feature>
<dbReference type="RefSeq" id="WP_159902393.1">
    <property type="nucleotide sequence ID" value="NZ_BAABFX010000028.1"/>
</dbReference>
<evidence type="ECO:0000256" key="2">
    <source>
        <dbReference type="SAM" id="Phobius"/>
    </source>
</evidence>
<protein>
    <submittedName>
        <fullName evidence="3">Uncharacterized protein</fullName>
    </submittedName>
</protein>
<dbReference type="Proteomes" id="UP001500390">
    <property type="component" value="Unassembled WGS sequence"/>
</dbReference>
<sequence>MPTLRSDPLCLLLTTHREAPRGRRRLAHLRRWGTRSWLILGVPGRLAAGVWVRAHVSGFVVPLIIAAVLGALFVPVVQWLADRDVPTWGGALAVLLFLAGVVLGSTIIGAALAGMLGPALSSPAFAVGVLVHRRLTAASAREALVGGSSDAVDPRPRAVGRMPPASESVL</sequence>
<dbReference type="EMBL" id="BAABFX010000028">
    <property type="protein sequence ID" value="GAA4397364.1"/>
    <property type="molecule type" value="Genomic_DNA"/>
</dbReference>
<organism evidence="3 4">
    <name type="scientific">Ornithinibacter aureus</name>
    <dbReference type="NCBI Taxonomy" id="622664"/>
    <lineage>
        <taxon>Bacteria</taxon>
        <taxon>Bacillati</taxon>
        <taxon>Actinomycetota</taxon>
        <taxon>Actinomycetes</taxon>
        <taxon>Micrococcales</taxon>
        <taxon>Intrasporangiaceae</taxon>
        <taxon>Ornithinibacter</taxon>
    </lineage>
</organism>
<reference evidence="4" key="1">
    <citation type="journal article" date="2019" name="Int. J. Syst. Evol. Microbiol.">
        <title>The Global Catalogue of Microorganisms (GCM) 10K type strain sequencing project: providing services to taxonomists for standard genome sequencing and annotation.</title>
        <authorList>
            <consortium name="The Broad Institute Genomics Platform"/>
            <consortium name="The Broad Institute Genome Sequencing Center for Infectious Disease"/>
            <person name="Wu L."/>
            <person name="Ma J."/>
        </authorList>
    </citation>
    <scope>NUCLEOTIDE SEQUENCE [LARGE SCALE GENOMIC DNA]</scope>
    <source>
        <strain evidence="4">JCM 17738</strain>
    </source>
</reference>
<proteinExistence type="predicted"/>
<keyword evidence="2" id="KW-0472">Membrane</keyword>
<keyword evidence="2" id="KW-0812">Transmembrane</keyword>
<comment type="caution">
    <text evidence="3">The sequence shown here is derived from an EMBL/GenBank/DDBJ whole genome shotgun (WGS) entry which is preliminary data.</text>
</comment>
<feature type="transmembrane region" description="Helical" evidence="2">
    <location>
        <begin position="32"/>
        <end position="52"/>
    </location>
</feature>
<feature type="region of interest" description="Disordered" evidence="1">
    <location>
        <begin position="147"/>
        <end position="170"/>
    </location>
</feature>
<accession>A0ABP8JX38</accession>
<evidence type="ECO:0000313" key="3">
    <source>
        <dbReference type="EMBL" id="GAA4397364.1"/>
    </source>
</evidence>
<evidence type="ECO:0000313" key="4">
    <source>
        <dbReference type="Proteomes" id="UP001500390"/>
    </source>
</evidence>
<name>A0ABP8JX38_9MICO</name>
<evidence type="ECO:0000256" key="1">
    <source>
        <dbReference type="SAM" id="MobiDB-lite"/>
    </source>
</evidence>